<dbReference type="EMBL" id="AP025028">
    <property type="protein sequence ID" value="BDA79196.1"/>
    <property type="molecule type" value="Genomic_DNA"/>
</dbReference>
<dbReference type="SUPFAM" id="SSF53335">
    <property type="entry name" value="S-adenosyl-L-methionine-dependent methyltransferases"/>
    <property type="match status" value="1"/>
</dbReference>
<dbReference type="Pfam" id="PF05050">
    <property type="entry name" value="Methyltransf_21"/>
    <property type="match status" value="1"/>
</dbReference>
<name>A0ABM7USL9_9LEPT</name>
<evidence type="ECO:0000313" key="3">
    <source>
        <dbReference type="Proteomes" id="UP000245263"/>
    </source>
</evidence>
<accession>A0ABM7USL9</accession>
<gene>
    <name evidence="2" type="ORF">LPTSP3_g21260</name>
</gene>
<proteinExistence type="predicted"/>
<dbReference type="Proteomes" id="UP000245263">
    <property type="component" value="Chromosome 1"/>
</dbReference>
<reference evidence="2 3" key="1">
    <citation type="submission" date="2021-08" db="EMBL/GenBank/DDBJ databases">
        <title>Complete genome sequence of Leptospira kobayashii strain E30.</title>
        <authorList>
            <person name="Nakao R."/>
            <person name="Nakamura S."/>
            <person name="Masuzawa T."/>
            <person name="Koizumi N."/>
        </authorList>
    </citation>
    <scope>NUCLEOTIDE SEQUENCE [LARGE SCALE GENOMIC DNA]</scope>
    <source>
        <strain evidence="2 3">E30</strain>
    </source>
</reference>
<dbReference type="NCBIfam" id="TIGR01444">
    <property type="entry name" value="fkbM_fam"/>
    <property type="match status" value="1"/>
</dbReference>
<dbReference type="RefSeq" id="WP_109019386.1">
    <property type="nucleotide sequence ID" value="NZ_AP025028.1"/>
</dbReference>
<evidence type="ECO:0000259" key="1">
    <source>
        <dbReference type="Pfam" id="PF05050"/>
    </source>
</evidence>
<dbReference type="InterPro" id="IPR006342">
    <property type="entry name" value="FkbM_mtfrase"/>
</dbReference>
<organism evidence="2 3">
    <name type="scientific">Leptospira kobayashii</name>
    <dbReference type="NCBI Taxonomy" id="1917830"/>
    <lineage>
        <taxon>Bacteria</taxon>
        <taxon>Pseudomonadati</taxon>
        <taxon>Spirochaetota</taxon>
        <taxon>Spirochaetia</taxon>
        <taxon>Leptospirales</taxon>
        <taxon>Leptospiraceae</taxon>
        <taxon>Leptospira</taxon>
    </lineage>
</organism>
<sequence length="812" mass="93308">MSSIVSNPDNVNYSVHPAYKSLINISINQNGLNEEILSILKSLDLIIDQFAKNPKQSKIHHLRITEVNPKIDRLSSLLILNSPERSRINKGIRISLDFLEAEIYKLLLHSSEASVYTPERKNSKSEIITNKLKESGIAKLSVPNQIIEELFLKTENFRNQLKTKKLTMPEDMNCSISLPLEGGYFEIIRKILDENGVIEGVSNYYGKKLDLFYCALQYSNSAESWYKNCYADKNIPTGKLSYLHSDEAFYAIKSLLYLSKVEKENGPFSYIENSPNLNTVKSLTLFYKGMDYGMRDAYRGVEKQNHPYYRKRYLEEEFRKEFVNLLPPVLQGSSHFGDDLTEEMEQFKSLSDSERAITSDESNFFIFDGCYLLHRGGQPDKGERWAMQIAYADTKMFSVAYSRESAKVATSKQSLGLKARIKSLLPGRVKAFLRDSLFFRFKLILKVLLQGKNYAASLRHREAPVLNQPYPYHTGDVSQKPVSLREEYLKINNGEKIQVVDIGGAHSLQPSWYKLIGYADYLIFEPHKESFDVIQKLYQRPEYEGSKFILSRAGISATGGKQTLNITNTPTGSSLLEPDLDSDYVKNSKYFFPMRKEEIETETLNSELKRNNVLPSAIKLDVQGIELDIVKSIDKEYLDELLLIEMEVSVMGSMKKSATVEDSLIFMKENGFEVLDFRTNRGSRSPNADGELYYTHLYSVKYGNPSIAERLIEIDLIAVRDYRLLIKQKDTKKILKLISLYCAYNFYNEAAFLAVKTYEEGLIDSEKLKSILSSLKNLHRFNRSQLHQLEKFLETTENQNWAQYMWVPSPSF</sequence>
<dbReference type="InterPro" id="IPR029063">
    <property type="entry name" value="SAM-dependent_MTases_sf"/>
</dbReference>
<protein>
    <recommendedName>
        <fullName evidence="1">Methyltransferase FkbM domain-containing protein</fullName>
    </recommendedName>
</protein>
<dbReference type="Gene3D" id="3.40.50.150">
    <property type="entry name" value="Vaccinia Virus protein VP39"/>
    <property type="match status" value="1"/>
</dbReference>
<evidence type="ECO:0000313" key="2">
    <source>
        <dbReference type="EMBL" id="BDA79196.1"/>
    </source>
</evidence>
<keyword evidence="3" id="KW-1185">Reference proteome</keyword>
<feature type="domain" description="Methyltransferase FkbM" evidence="1">
    <location>
        <begin position="519"/>
        <end position="673"/>
    </location>
</feature>